<feature type="domain" description="D-isomer specific 2-hydroxyacid dehydrogenase catalytic" evidence="5">
    <location>
        <begin position="51"/>
        <end position="349"/>
    </location>
</feature>
<evidence type="ECO:0000259" key="5">
    <source>
        <dbReference type="Pfam" id="PF00389"/>
    </source>
</evidence>
<dbReference type="InterPro" id="IPR006139">
    <property type="entry name" value="D-isomer_2_OHA_DH_cat_dom"/>
</dbReference>
<dbReference type="SUPFAM" id="SSF51735">
    <property type="entry name" value="NAD(P)-binding Rossmann-fold domains"/>
    <property type="match status" value="1"/>
</dbReference>
<sequence length="366" mass="38347">MVSLVMAYRSFGRSWQARHPPRYAASLSPPSPSFGHSSHTPDALANYYGERALAALRQVAEVRLNDTGRHLAGRELAEAAAGCEAIVSYRQSPGEAETFRHAPDLVAFLRCAVDIRNVDVAAASEAGILVTRATPGFIPSVAELVLGQMVDLARGVSEAAAAYHRGEVPPARMGRQLAGSTLGIIGYGAIGRYLAPLGLALGMRVLVADPHAAPEDARLVHVPLERLLAESDVVVCLAVATAETENLLDAAAFARMKRGALFLNPSRGNLVEEAALLAALESGQIGGAAMDVGRAPDQMPSPDLAKHPKVVATPHIGGLTPQAIEHQAFDTVRQVTALAEARLPEHAVNAAAATRLARLGIALPPA</sequence>
<reference evidence="7" key="1">
    <citation type="submission" date="2021-10" db="EMBL/GenBank/DDBJ databases">
        <title>Roseicella aerolatum sp. nov., isolated from aerosols of e-waste dismantling site.</title>
        <authorList>
            <person name="Qin T."/>
        </authorList>
    </citation>
    <scope>NUCLEOTIDE SEQUENCE</scope>
    <source>
        <strain evidence="7">GB24</strain>
    </source>
</reference>
<evidence type="ECO:0000256" key="2">
    <source>
        <dbReference type="ARBA" id="ARBA00023002"/>
    </source>
</evidence>
<dbReference type="InterPro" id="IPR036291">
    <property type="entry name" value="NAD(P)-bd_dom_sf"/>
</dbReference>
<feature type="domain" description="D-isomer specific 2-hydroxyacid dehydrogenase NAD-binding" evidence="6">
    <location>
        <begin position="147"/>
        <end position="317"/>
    </location>
</feature>
<evidence type="ECO:0000256" key="4">
    <source>
        <dbReference type="RuleBase" id="RU003719"/>
    </source>
</evidence>
<dbReference type="PANTHER" id="PTHR42789">
    <property type="entry name" value="D-ISOMER SPECIFIC 2-HYDROXYACID DEHYDROGENASE FAMILY PROTEIN (AFU_ORTHOLOGUE AFUA_6G10090)"/>
    <property type="match status" value="1"/>
</dbReference>
<accession>A0A9X1IJG4</accession>
<dbReference type="SUPFAM" id="SSF52283">
    <property type="entry name" value="Formate/glycerate dehydrogenase catalytic domain-like"/>
    <property type="match status" value="1"/>
</dbReference>
<dbReference type="Pfam" id="PF00389">
    <property type="entry name" value="2-Hacid_dh"/>
    <property type="match status" value="1"/>
</dbReference>
<organism evidence="7 8">
    <name type="scientific">Roseicella aerolata</name>
    <dbReference type="NCBI Taxonomy" id="2883479"/>
    <lineage>
        <taxon>Bacteria</taxon>
        <taxon>Pseudomonadati</taxon>
        <taxon>Pseudomonadota</taxon>
        <taxon>Alphaproteobacteria</taxon>
        <taxon>Acetobacterales</taxon>
        <taxon>Roseomonadaceae</taxon>
        <taxon>Roseicella</taxon>
    </lineage>
</organism>
<dbReference type="EMBL" id="JAJAQI010000077">
    <property type="protein sequence ID" value="MCB4825271.1"/>
    <property type="molecule type" value="Genomic_DNA"/>
</dbReference>
<dbReference type="GO" id="GO:0016616">
    <property type="term" value="F:oxidoreductase activity, acting on the CH-OH group of donors, NAD or NADP as acceptor"/>
    <property type="evidence" value="ECO:0007669"/>
    <property type="project" value="InterPro"/>
</dbReference>
<evidence type="ECO:0000256" key="1">
    <source>
        <dbReference type="ARBA" id="ARBA00005854"/>
    </source>
</evidence>
<keyword evidence="2 4" id="KW-0560">Oxidoreductase</keyword>
<evidence type="ECO:0000256" key="3">
    <source>
        <dbReference type="ARBA" id="ARBA00023027"/>
    </source>
</evidence>
<comment type="similarity">
    <text evidence="1 4">Belongs to the D-isomer specific 2-hydroxyacid dehydrogenase family.</text>
</comment>
<dbReference type="InterPro" id="IPR029753">
    <property type="entry name" value="D-isomer_DH_CS"/>
</dbReference>
<dbReference type="Gene3D" id="3.40.50.720">
    <property type="entry name" value="NAD(P)-binding Rossmann-like Domain"/>
    <property type="match status" value="2"/>
</dbReference>
<dbReference type="InterPro" id="IPR006140">
    <property type="entry name" value="D-isomer_DH_NAD-bd"/>
</dbReference>
<dbReference type="RefSeq" id="WP_226614072.1">
    <property type="nucleotide sequence ID" value="NZ_JAJAQI010000077.1"/>
</dbReference>
<proteinExistence type="inferred from homology"/>
<evidence type="ECO:0000259" key="6">
    <source>
        <dbReference type="Pfam" id="PF02826"/>
    </source>
</evidence>
<keyword evidence="8" id="KW-1185">Reference proteome</keyword>
<keyword evidence="3" id="KW-0520">NAD</keyword>
<evidence type="ECO:0000313" key="7">
    <source>
        <dbReference type="EMBL" id="MCB4825271.1"/>
    </source>
</evidence>
<protein>
    <submittedName>
        <fullName evidence="7">Hydroxyacid dehydrogenase</fullName>
    </submittedName>
</protein>
<dbReference type="PROSITE" id="PS00671">
    <property type="entry name" value="D_2_HYDROXYACID_DH_3"/>
    <property type="match status" value="1"/>
</dbReference>
<dbReference type="PANTHER" id="PTHR42789:SF1">
    <property type="entry name" value="D-ISOMER SPECIFIC 2-HYDROXYACID DEHYDROGENASE FAMILY PROTEIN (AFU_ORTHOLOGUE AFUA_6G10090)"/>
    <property type="match status" value="1"/>
</dbReference>
<dbReference type="InterPro" id="IPR050857">
    <property type="entry name" value="D-2-hydroxyacid_DH"/>
</dbReference>
<dbReference type="Proteomes" id="UP001139311">
    <property type="component" value="Unassembled WGS sequence"/>
</dbReference>
<gene>
    <name evidence="7" type="ORF">LHA35_26485</name>
</gene>
<comment type="caution">
    <text evidence="7">The sequence shown here is derived from an EMBL/GenBank/DDBJ whole genome shotgun (WGS) entry which is preliminary data.</text>
</comment>
<dbReference type="GO" id="GO:0051287">
    <property type="term" value="F:NAD binding"/>
    <property type="evidence" value="ECO:0007669"/>
    <property type="project" value="InterPro"/>
</dbReference>
<evidence type="ECO:0000313" key="8">
    <source>
        <dbReference type="Proteomes" id="UP001139311"/>
    </source>
</evidence>
<dbReference type="Pfam" id="PF02826">
    <property type="entry name" value="2-Hacid_dh_C"/>
    <property type="match status" value="1"/>
</dbReference>
<name>A0A9X1IJG4_9PROT</name>
<dbReference type="AlphaFoldDB" id="A0A9X1IJG4"/>